<keyword evidence="1" id="KW-0732">Signal</keyword>
<dbReference type="EMBL" id="JBDPGJ010000009">
    <property type="protein sequence ID" value="MEX0409342.1"/>
    <property type="molecule type" value="Genomic_DNA"/>
</dbReference>
<dbReference type="RefSeq" id="WP_367957205.1">
    <property type="nucleotide sequence ID" value="NZ_JBDPGJ010000009.1"/>
</dbReference>
<organism evidence="2 3">
    <name type="scientific">Aquibium pacificus</name>
    <dbReference type="NCBI Taxonomy" id="3153579"/>
    <lineage>
        <taxon>Bacteria</taxon>
        <taxon>Pseudomonadati</taxon>
        <taxon>Pseudomonadota</taxon>
        <taxon>Alphaproteobacteria</taxon>
        <taxon>Hyphomicrobiales</taxon>
        <taxon>Phyllobacteriaceae</taxon>
        <taxon>Aquibium</taxon>
    </lineage>
</organism>
<sequence>MNKRLKMLAFVASLLIFMPVHAIALDQCTVGQKVIAPGDILGTVIAVNGSACTVRQDDGVMGEQVWSAFMLKSPGGVDPNPLPAMTSIPAGTYKCYSTGGYTFTDIVILSEDTYSDRNGAPGSYTIDAGGRITYISGPFADHPSYAKNGNVYLTAPRGAFYMSCNPD</sequence>
<comment type="caution">
    <text evidence="2">The sequence shown here is derived from an EMBL/GenBank/DDBJ whole genome shotgun (WGS) entry which is preliminary data.</text>
</comment>
<evidence type="ECO:0000313" key="2">
    <source>
        <dbReference type="EMBL" id="MEX0409342.1"/>
    </source>
</evidence>
<evidence type="ECO:0000256" key="1">
    <source>
        <dbReference type="SAM" id="SignalP"/>
    </source>
</evidence>
<name>A0ABV3SRB0_9HYPH</name>
<protein>
    <submittedName>
        <fullName evidence="2">Uncharacterized protein</fullName>
    </submittedName>
</protein>
<gene>
    <name evidence="2" type="ORF">ABGN05_27255</name>
</gene>
<keyword evidence="3" id="KW-1185">Reference proteome</keyword>
<evidence type="ECO:0000313" key="3">
    <source>
        <dbReference type="Proteomes" id="UP001556692"/>
    </source>
</evidence>
<dbReference type="Proteomes" id="UP001556692">
    <property type="component" value="Unassembled WGS sequence"/>
</dbReference>
<feature type="chain" id="PRO_5045768335" evidence="1">
    <location>
        <begin position="23"/>
        <end position="167"/>
    </location>
</feature>
<proteinExistence type="predicted"/>
<reference evidence="2 3" key="1">
    <citation type="submission" date="2024-05" db="EMBL/GenBank/DDBJ databases">
        <authorList>
            <person name="Jiang F."/>
        </authorList>
    </citation>
    <scope>NUCLEOTIDE SEQUENCE [LARGE SCALE GENOMIC DNA]</scope>
    <source>
        <strain evidence="2 3">LZ166</strain>
    </source>
</reference>
<accession>A0ABV3SRB0</accession>
<feature type="signal peptide" evidence="1">
    <location>
        <begin position="1"/>
        <end position="22"/>
    </location>
</feature>